<dbReference type="Pfam" id="PF09992">
    <property type="entry name" value="NAGPA"/>
    <property type="match status" value="1"/>
</dbReference>
<organism evidence="3 4">
    <name type="scientific">Clostridium estertheticum subsp. estertheticum</name>
    <dbReference type="NCBI Taxonomy" id="1552"/>
    <lineage>
        <taxon>Bacteria</taxon>
        <taxon>Bacillati</taxon>
        <taxon>Bacillota</taxon>
        <taxon>Clostridia</taxon>
        <taxon>Eubacteriales</taxon>
        <taxon>Clostridiaceae</taxon>
        <taxon>Clostridium</taxon>
    </lineage>
</organism>
<evidence type="ECO:0000313" key="4">
    <source>
        <dbReference type="Proteomes" id="UP000182569"/>
    </source>
</evidence>
<protein>
    <submittedName>
        <fullName evidence="3">Exopolysaccharide biosynthesis protein</fullName>
    </submittedName>
</protein>
<sequence length="329" mass="36038">MPKNKDKKLKPVILFILYMTLFTAITAPFYVFRGPFTNLKKVVVATIMGTRHQYLATTFLSKAEIDKITNKNNIKEDTKVSLADINIANKSSNEIVRYNLHPDSGRYDGYLLEIPNPLKVKIAYSKNLRIEGEKTSEMAKRYNAVAAINGGSFTDNNKGSFGGTGAFPGGFLIINGKVHFNDSKDTTKQSVTAFTDKGKLIVGNYSVNELKKLNVRDALCFRPPVLIIKGKGQINDENAAADGFQPRTAIGQTADGTILFLVMDGRANLKKSGATLKDIQDELLKHGAVNASNLDGGFSSTMYQDGALVNSPHGWNGERYVATSIYVEP</sequence>
<evidence type="ECO:0000313" key="3">
    <source>
        <dbReference type="EMBL" id="APC42284.1"/>
    </source>
</evidence>
<accession>A0A1J0GLN3</accession>
<evidence type="ECO:0000259" key="2">
    <source>
        <dbReference type="Pfam" id="PF09992"/>
    </source>
</evidence>
<dbReference type="InterPro" id="IPR018711">
    <property type="entry name" value="NAGPA"/>
</dbReference>
<dbReference type="Proteomes" id="UP000182569">
    <property type="component" value="Chromosome"/>
</dbReference>
<dbReference type="PANTHER" id="PTHR40446:SF2">
    <property type="entry name" value="N-ACETYLGLUCOSAMINE-1-PHOSPHODIESTER ALPHA-N-ACETYLGLUCOSAMINIDASE"/>
    <property type="match status" value="1"/>
</dbReference>
<feature type="transmembrane region" description="Helical" evidence="1">
    <location>
        <begin position="12"/>
        <end position="32"/>
    </location>
</feature>
<keyword evidence="1" id="KW-0472">Membrane</keyword>
<dbReference type="RefSeq" id="WP_071614574.1">
    <property type="nucleotide sequence ID" value="NZ_CP015756.1"/>
</dbReference>
<keyword evidence="1" id="KW-0812">Transmembrane</keyword>
<feature type="domain" description="Phosphodiester glycosidase" evidence="2">
    <location>
        <begin position="142"/>
        <end position="327"/>
    </location>
</feature>
<dbReference type="OrthoDB" id="9809781at2"/>
<proteinExistence type="predicted"/>
<gene>
    <name evidence="3" type="ORF">A7L45_20595</name>
</gene>
<evidence type="ECO:0000256" key="1">
    <source>
        <dbReference type="SAM" id="Phobius"/>
    </source>
</evidence>
<keyword evidence="4" id="KW-1185">Reference proteome</keyword>
<dbReference type="AlphaFoldDB" id="A0A1J0GLN3"/>
<dbReference type="EMBL" id="CP015756">
    <property type="protein sequence ID" value="APC42284.1"/>
    <property type="molecule type" value="Genomic_DNA"/>
</dbReference>
<dbReference type="PANTHER" id="PTHR40446">
    <property type="entry name" value="N-ACETYLGLUCOSAMINE-1-PHOSPHODIESTER ALPHA-N-ACETYLGLUCOSAMINIDASE"/>
    <property type="match status" value="1"/>
</dbReference>
<reference evidence="4" key="1">
    <citation type="journal article" date="2016" name="Front. Microbiol.">
        <title>Complete Genome Sequence of Clostridium estertheticum DSM 8809, a Microbe Identified in Spoiled Vacuum Packed Beef.</title>
        <authorList>
            <person name="Yu Z."/>
            <person name="Gunn L."/>
            <person name="Brennan E."/>
            <person name="Reid R."/>
            <person name="Wall P.G."/>
            <person name="Gaora O.P."/>
            <person name="Hurley D."/>
            <person name="Bolton D."/>
            <person name="Fanning S."/>
        </authorList>
    </citation>
    <scope>NUCLEOTIDE SEQUENCE [LARGE SCALE GENOMIC DNA]</scope>
    <source>
        <strain evidence="4">DSM 8809</strain>
    </source>
</reference>
<name>A0A1J0GLN3_9CLOT</name>
<dbReference type="STRING" id="1552.A7L45_20595"/>
<dbReference type="KEGG" id="ceu:A7L45_20595"/>
<keyword evidence="1" id="KW-1133">Transmembrane helix</keyword>